<reference evidence="2 3" key="1">
    <citation type="journal article" date="2018" name="Nat. Ecol. Evol.">
        <title>Pezizomycetes genomes reveal the molecular basis of ectomycorrhizal truffle lifestyle.</title>
        <authorList>
            <person name="Murat C."/>
            <person name="Payen T."/>
            <person name="Noel B."/>
            <person name="Kuo A."/>
            <person name="Morin E."/>
            <person name="Chen J."/>
            <person name="Kohler A."/>
            <person name="Krizsan K."/>
            <person name="Balestrini R."/>
            <person name="Da Silva C."/>
            <person name="Montanini B."/>
            <person name="Hainaut M."/>
            <person name="Levati E."/>
            <person name="Barry K.W."/>
            <person name="Belfiori B."/>
            <person name="Cichocki N."/>
            <person name="Clum A."/>
            <person name="Dockter R.B."/>
            <person name="Fauchery L."/>
            <person name="Guy J."/>
            <person name="Iotti M."/>
            <person name="Le Tacon F."/>
            <person name="Lindquist E.A."/>
            <person name="Lipzen A."/>
            <person name="Malagnac F."/>
            <person name="Mello A."/>
            <person name="Molinier V."/>
            <person name="Miyauchi S."/>
            <person name="Poulain J."/>
            <person name="Riccioni C."/>
            <person name="Rubini A."/>
            <person name="Sitrit Y."/>
            <person name="Splivallo R."/>
            <person name="Traeger S."/>
            <person name="Wang M."/>
            <person name="Zifcakova L."/>
            <person name="Wipf D."/>
            <person name="Zambonelli A."/>
            <person name="Paolocci F."/>
            <person name="Nowrousian M."/>
            <person name="Ottonello S."/>
            <person name="Baldrian P."/>
            <person name="Spatafora J.W."/>
            <person name="Henrissat B."/>
            <person name="Nagy L.G."/>
            <person name="Aury J.M."/>
            <person name="Wincker P."/>
            <person name="Grigoriev I.V."/>
            <person name="Bonfante P."/>
            <person name="Martin F.M."/>
        </authorList>
    </citation>
    <scope>NUCLEOTIDE SEQUENCE [LARGE SCALE GENOMIC DNA]</scope>
    <source>
        <strain evidence="2 3">120613-1</strain>
    </source>
</reference>
<dbReference type="AlphaFoldDB" id="A0A3N4IZH3"/>
<feature type="non-terminal residue" evidence="2">
    <location>
        <position position="86"/>
    </location>
</feature>
<name>A0A3N4IZH3_9PEZI</name>
<evidence type="ECO:0000256" key="1">
    <source>
        <dbReference type="SAM" id="MobiDB-lite"/>
    </source>
</evidence>
<proteinExistence type="predicted"/>
<protein>
    <submittedName>
        <fullName evidence="2">Uncharacterized protein</fullName>
    </submittedName>
</protein>
<keyword evidence="3" id="KW-1185">Reference proteome</keyword>
<evidence type="ECO:0000313" key="2">
    <source>
        <dbReference type="EMBL" id="RPA90407.1"/>
    </source>
</evidence>
<dbReference type="Proteomes" id="UP000276215">
    <property type="component" value="Unassembled WGS sequence"/>
</dbReference>
<accession>A0A3N4IZH3</accession>
<gene>
    <name evidence="2" type="ORF">L873DRAFT_1821120</name>
</gene>
<evidence type="ECO:0000313" key="3">
    <source>
        <dbReference type="Proteomes" id="UP000276215"/>
    </source>
</evidence>
<sequence>MTLPFWPATTSQLNPPPSSHRGSQPFREPDTHPHSFQSTLPAALDRYFIIPSFFQNFGVFSSTSFSLCNESYSHSITDSRGMGFLL</sequence>
<dbReference type="EMBL" id="ML120526">
    <property type="protein sequence ID" value="RPA90407.1"/>
    <property type="molecule type" value="Genomic_DNA"/>
</dbReference>
<organism evidence="2 3">
    <name type="scientific">Choiromyces venosus 120613-1</name>
    <dbReference type="NCBI Taxonomy" id="1336337"/>
    <lineage>
        <taxon>Eukaryota</taxon>
        <taxon>Fungi</taxon>
        <taxon>Dikarya</taxon>
        <taxon>Ascomycota</taxon>
        <taxon>Pezizomycotina</taxon>
        <taxon>Pezizomycetes</taxon>
        <taxon>Pezizales</taxon>
        <taxon>Tuberaceae</taxon>
        <taxon>Choiromyces</taxon>
    </lineage>
</organism>
<feature type="region of interest" description="Disordered" evidence="1">
    <location>
        <begin position="1"/>
        <end position="37"/>
    </location>
</feature>